<evidence type="ECO:0000313" key="2">
    <source>
        <dbReference type="EMBL" id="SAK85367.1"/>
    </source>
</evidence>
<keyword evidence="3" id="KW-1185">Reference proteome</keyword>
<gene>
    <name evidence="2" type="ORF">AWB77_04479</name>
</gene>
<dbReference type="SUPFAM" id="SSF50090">
    <property type="entry name" value="Electron transport accessory proteins"/>
    <property type="match status" value="1"/>
</dbReference>
<protein>
    <submittedName>
        <fullName evidence="2">Nitrile hydratase</fullName>
    </submittedName>
</protein>
<evidence type="ECO:0000313" key="3">
    <source>
        <dbReference type="Proteomes" id="UP000054903"/>
    </source>
</evidence>
<sequence>MLKADQIPAAVAAGGVYRNGAKVAPSFSVGDRVRVKNHQPSGHTRLPGYVRLKKGIIAIDHGVFVYPDTMAHGNGETPQHVYTVHFEAIEVWGEKGVAGDTVRVDLFDDYLERCE</sequence>
<name>A0A158CUX2_9BURK</name>
<dbReference type="Pfam" id="PF02211">
    <property type="entry name" value="NHase_beta_C"/>
    <property type="match status" value="1"/>
</dbReference>
<dbReference type="Proteomes" id="UP000054903">
    <property type="component" value="Unassembled WGS sequence"/>
</dbReference>
<dbReference type="AlphaFoldDB" id="A0A158CUX2"/>
<dbReference type="Gene3D" id="2.30.30.50">
    <property type="match status" value="1"/>
</dbReference>
<comment type="caution">
    <text evidence="2">The sequence shown here is derived from an EMBL/GenBank/DDBJ whole genome shotgun (WGS) entry which is preliminary data.</text>
</comment>
<dbReference type="InterPro" id="IPR008990">
    <property type="entry name" value="Elect_transpt_acc-like_dom_sf"/>
</dbReference>
<dbReference type="InterPro" id="IPR024690">
    <property type="entry name" value="CN_hydtase_beta_dom_C"/>
</dbReference>
<evidence type="ECO:0000259" key="1">
    <source>
        <dbReference type="Pfam" id="PF02211"/>
    </source>
</evidence>
<dbReference type="STRING" id="1777138.AWB77_04479"/>
<feature type="domain" description="Nitrile hydratase beta subunit" evidence="1">
    <location>
        <begin position="20"/>
        <end position="112"/>
    </location>
</feature>
<reference evidence="2" key="1">
    <citation type="submission" date="2016-01" db="EMBL/GenBank/DDBJ databases">
        <authorList>
            <person name="Peeters C."/>
        </authorList>
    </citation>
    <scope>NUCLEOTIDE SEQUENCE</scope>
    <source>
        <strain evidence="2">LMG 29320</strain>
    </source>
</reference>
<dbReference type="EMBL" id="FCNX02000012">
    <property type="protein sequence ID" value="SAK85367.1"/>
    <property type="molecule type" value="Genomic_DNA"/>
</dbReference>
<organism evidence="2 3">
    <name type="scientific">Caballeronia fortuita</name>
    <dbReference type="NCBI Taxonomy" id="1777138"/>
    <lineage>
        <taxon>Bacteria</taxon>
        <taxon>Pseudomonadati</taxon>
        <taxon>Pseudomonadota</taxon>
        <taxon>Betaproteobacteria</taxon>
        <taxon>Burkholderiales</taxon>
        <taxon>Burkholderiaceae</taxon>
        <taxon>Caballeronia</taxon>
    </lineage>
</organism>
<accession>A0A158CUX2</accession>
<dbReference type="RefSeq" id="WP_208601546.1">
    <property type="nucleotide sequence ID" value="NZ_FCNX02000012.1"/>
</dbReference>
<proteinExistence type="predicted"/>